<dbReference type="RefSeq" id="WP_135348182.1">
    <property type="nucleotide sequence ID" value="NZ_SRJD01000006.1"/>
</dbReference>
<protein>
    <recommendedName>
        <fullName evidence="6">Tetratricopeptide repeat protein</fullName>
    </recommendedName>
</protein>
<keyword evidence="5" id="KW-1185">Reference proteome</keyword>
<evidence type="ECO:0008006" key="6">
    <source>
        <dbReference type="Google" id="ProtNLM"/>
    </source>
</evidence>
<evidence type="ECO:0000313" key="4">
    <source>
        <dbReference type="EMBL" id="TGA98705.1"/>
    </source>
</evidence>
<dbReference type="PROSITE" id="PS51257">
    <property type="entry name" value="PROKAR_LIPOPROTEIN"/>
    <property type="match status" value="1"/>
</dbReference>
<gene>
    <name evidence="4" type="ORF">E4665_07560</name>
</gene>
<feature type="region of interest" description="Disordered" evidence="2">
    <location>
        <begin position="122"/>
        <end position="186"/>
    </location>
</feature>
<dbReference type="SUPFAM" id="SSF48452">
    <property type="entry name" value="TPR-like"/>
    <property type="match status" value="1"/>
</dbReference>
<feature type="compositionally biased region" description="Low complexity" evidence="2">
    <location>
        <begin position="136"/>
        <end position="186"/>
    </location>
</feature>
<dbReference type="AlphaFoldDB" id="A0A4Z0GP31"/>
<dbReference type="OrthoDB" id="2237778at2"/>
<evidence type="ECO:0000256" key="2">
    <source>
        <dbReference type="SAM" id="MobiDB-lite"/>
    </source>
</evidence>
<accession>A0A4Z0GP31</accession>
<organism evidence="4 5">
    <name type="scientific">Sporolactobacillus shoreae</name>
    <dbReference type="NCBI Taxonomy" id="1465501"/>
    <lineage>
        <taxon>Bacteria</taxon>
        <taxon>Bacillati</taxon>
        <taxon>Bacillota</taxon>
        <taxon>Bacilli</taxon>
        <taxon>Bacillales</taxon>
        <taxon>Sporolactobacillaceae</taxon>
        <taxon>Sporolactobacillus</taxon>
    </lineage>
</organism>
<feature type="signal peptide" evidence="3">
    <location>
        <begin position="1"/>
        <end position="25"/>
    </location>
</feature>
<evidence type="ECO:0000313" key="5">
    <source>
        <dbReference type="Proteomes" id="UP000298347"/>
    </source>
</evidence>
<dbReference type="InterPro" id="IPR019734">
    <property type="entry name" value="TPR_rpt"/>
</dbReference>
<keyword evidence="3" id="KW-0732">Signal</keyword>
<reference evidence="4 5" key="1">
    <citation type="journal article" date="2015" name="Int. J. Syst. Evol. Microbiol.">
        <title>Sporolactobacillus shoreae sp. nov. and Sporolactobacillus spathodeae sp. nov., two spore-forming lactic acid bacteria isolated from tree barks in Thailand.</title>
        <authorList>
            <person name="Thamacharoensuk T."/>
            <person name="Kitahara M."/>
            <person name="Ohkuma M."/>
            <person name="Thongchul N."/>
            <person name="Tanasupawat S."/>
        </authorList>
    </citation>
    <scope>NUCLEOTIDE SEQUENCE [LARGE SCALE GENOMIC DNA]</scope>
    <source>
        <strain evidence="4 5">BK92</strain>
    </source>
</reference>
<comment type="caution">
    <text evidence="4">The sequence shown here is derived from an EMBL/GenBank/DDBJ whole genome shotgun (WGS) entry which is preliminary data.</text>
</comment>
<dbReference type="Gene3D" id="1.25.40.10">
    <property type="entry name" value="Tetratricopeptide repeat domain"/>
    <property type="match status" value="1"/>
</dbReference>
<evidence type="ECO:0000256" key="1">
    <source>
        <dbReference type="PROSITE-ProRule" id="PRU00339"/>
    </source>
</evidence>
<dbReference type="EMBL" id="SRJD01000006">
    <property type="protein sequence ID" value="TGA98705.1"/>
    <property type="molecule type" value="Genomic_DNA"/>
</dbReference>
<name>A0A4Z0GP31_9BACL</name>
<feature type="chain" id="PRO_5021395567" description="Tetratricopeptide repeat protein" evidence="3">
    <location>
        <begin position="26"/>
        <end position="261"/>
    </location>
</feature>
<feature type="compositionally biased region" description="Polar residues" evidence="2">
    <location>
        <begin position="122"/>
        <end position="135"/>
    </location>
</feature>
<dbReference type="PROSITE" id="PS50005">
    <property type="entry name" value="TPR"/>
    <property type="match status" value="1"/>
</dbReference>
<keyword evidence="1" id="KW-0802">TPR repeat</keyword>
<sequence length="261" mass="27041">MKKIIAALAVLVLVLGACGNQSDQAFEKDMKQGRAAIQSENYDAAVKYFNEALSIKKGDRTAEALLAQVSHVRDAASSLKNGNPDAAVKAANAVLLQKGGSGVLIKRARELKAFAEGAKQMQTASGQNSASAGENSTASSSDTQTGSSSAVSGASGTSDSSSDSSNGASSQPSSSGTSEPAAQQQAEAAVAKAAGYTLNQVYVDTTDKGTYYSIELRENHSSDSAADPDTAPSIGFFRYYKDSGRITKLDIISNQYQDVKN</sequence>
<dbReference type="InterPro" id="IPR011990">
    <property type="entry name" value="TPR-like_helical_dom_sf"/>
</dbReference>
<feature type="repeat" description="TPR" evidence="1">
    <location>
        <begin position="26"/>
        <end position="59"/>
    </location>
</feature>
<proteinExistence type="predicted"/>
<evidence type="ECO:0000256" key="3">
    <source>
        <dbReference type="SAM" id="SignalP"/>
    </source>
</evidence>
<dbReference type="Proteomes" id="UP000298347">
    <property type="component" value="Unassembled WGS sequence"/>
</dbReference>